<evidence type="ECO:0000256" key="2">
    <source>
        <dbReference type="ARBA" id="ARBA00022884"/>
    </source>
</evidence>
<feature type="compositionally biased region" description="Polar residues" evidence="4">
    <location>
        <begin position="205"/>
        <end position="236"/>
    </location>
</feature>
<protein>
    <submittedName>
        <fullName evidence="7">Oligouridylate-binding protein 1B isoform X2</fullName>
    </submittedName>
</protein>
<dbReference type="RefSeq" id="XP_010929413.1">
    <property type="nucleotide sequence ID" value="XM_010931111.3"/>
</dbReference>
<dbReference type="PANTHER" id="PTHR47640:SF5">
    <property type="entry name" value="RRM DOMAIN-CONTAINING PROTEIN"/>
    <property type="match status" value="1"/>
</dbReference>
<dbReference type="InterPro" id="IPR035979">
    <property type="entry name" value="RBD_domain_sf"/>
</dbReference>
<name>A0A6I9RMP1_ELAGV</name>
<dbReference type="InterPro" id="IPR012677">
    <property type="entry name" value="Nucleotide-bd_a/b_plait_sf"/>
</dbReference>
<reference evidence="7" key="1">
    <citation type="submission" date="2025-08" db="UniProtKB">
        <authorList>
            <consortium name="RefSeq"/>
        </authorList>
    </citation>
    <scope>IDENTIFICATION</scope>
</reference>
<dbReference type="SUPFAM" id="SSF54928">
    <property type="entry name" value="RNA-binding domain, RBD"/>
    <property type="match status" value="2"/>
</dbReference>
<dbReference type="SMART" id="SM00360">
    <property type="entry name" value="RRM"/>
    <property type="match status" value="3"/>
</dbReference>
<evidence type="ECO:0000259" key="5">
    <source>
        <dbReference type="PROSITE" id="PS50102"/>
    </source>
</evidence>
<dbReference type="PANTHER" id="PTHR47640">
    <property type="entry name" value="TRNA SELENOCYSTEINE 1-ASSOCIATED PROTEIN 1-RELATED-RELATED"/>
    <property type="match status" value="1"/>
</dbReference>
<feature type="region of interest" description="Disordered" evidence="4">
    <location>
        <begin position="197"/>
        <end position="236"/>
    </location>
</feature>
<dbReference type="InterPro" id="IPR050825">
    <property type="entry name" value="RBM42_RBP45_47-like"/>
</dbReference>
<dbReference type="FunFam" id="3.30.70.330:FF:000598">
    <property type="entry name" value="Oligouridylate-binding protein 1C"/>
    <property type="match status" value="1"/>
</dbReference>
<keyword evidence="1" id="KW-0677">Repeat</keyword>
<dbReference type="AlphaFoldDB" id="A0A6I9RMP1"/>
<keyword evidence="6" id="KW-1185">Reference proteome</keyword>
<evidence type="ECO:0000256" key="1">
    <source>
        <dbReference type="ARBA" id="ARBA00022737"/>
    </source>
</evidence>
<evidence type="ECO:0000256" key="3">
    <source>
        <dbReference type="PROSITE-ProRule" id="PRU00176"/>
    </source>
</evidence>
<dbReference type="GO" id="GO:0003729">
    <property type="term" value="F:mRNA binding"/>
    <property type="evidence" value="ECO:0007669"/>
    <property type="project" value="InterPro"/>
</dbReference>
<organism evidence="6 7">
    <name type="scientific">Elaeis guineensis var. tenera</name>
    <name type="common">Oil palm</name>
    <dbReference type="NCBI Taxonomy" id="51953"/>
    <lineage>
        <taxon>Eukaryota</taxon>
        <taxon>Viridiplantae</taxon>
        <taxon>Streptophyta</taxon>
        <taxon>Embryophyta</taxon>
        <taxon>Tracheophyta</taxon>
        <taxon>Spermatophyta</taxon>
        <taxon>Magnoliopsida</taxon>
        <taxon>Liliopsida</taxon>
        <taxon>Arecaceae</taxon>
        <taxon>Arecoideae</taxon>
        <taxon>Cocoseae</taxon>
        <taxon>Elaeidinae</taxon>
        <taxon>Elaeis</taxon>
    </lineage>
</organism>
<feature type="domain" description="RRM" evidence="5">
    <location>
        <begin position="240"/>
        <end position="314"/>
    </location>
</feature>
<dbReference type="Gene3D" id="3.30.70.330">
    <property type="match status" value="3"/>
</dbReference>
<evidence type="ECO:0000313" key="7">
    <source>
        <dbReference type="RefSeq" id="XP_010929413.1"/>
    </source>
</evidence>
<dbReference type="Proteomes" id="UP000504607">
    <property type="component" value="Chromosome 8"/>
</dbReference>
<dbReference type="Pfam" id="PF00076">
    <property type="entry name" value="RRM_1"/>
    <property type="match status" value="3"/>
</dbReference>
<proteinExistence type="predicted"/>
<dbReference type="OrthoDB" id="8093034at2759"/>
<dbReference type="InterPro" id="IPR000504">
    <property type="entry name" value="RRM_dom"/>
</dbReference>
<dbReference type="PROSITE" id="PS50102">
    <property type="entry name" value="RRM"/>
    <property type="match status" value="3"/>
</dbReference>
<dbReference type="FunFam" id="3.30.70.330:FF:000191">
    <property type="entry name" value="Oligouridylate-binding protein 1C"/>
    <property type="match status" value="1"/>
</dbReference>
<accession>A0A6I9RMP1</accession>
<gene>
    <name evidence="7" type="primary">LOC105050893</name>
</gene>
<feature type="domain" description="RRM" evidence="5">
    <location>
        <begin position="57"/>
        <end position="131"/>
    </location>
</feature>
<feature type="domain" description="RRM" evidence="5">
    <location>
        <begin position="146"/>
        <end position="196"/>
    </location>
</feature>
<keyword evidence="2 3" id="KW-0694">RNA-binding</keyword>
<evidence type="ECO:0000256" key="4">
    <source>
        <dbReference type="SAM" id="MobiDB-lite"/>
    </source>
</evidence>
<sequence length="405" mass="44146">MNPRLKQQQQQQQALMQQAMLQQQQLYHSGVLAAAVSQMEPVPSGNLPPGFDSSTCRSVYVGNIHPAVTESLLAEVFQGIGPLEGCKLIRKEKSSFGFVDYHDRRAAALAIVSLHGRQIYGQAIKVNWAYASGQREDTSVYPSCSDARVMWDNKTGHSRGFGFISFRIRQDAQNAINDMTGKWLGNRQIRCNWATKSAGEDKQNNDNQNAVVLTNGNSGNADGGQENANGESPENNPAYTTVYVGNLAHEVTQAELHRQFHFLEAGVIEEVRIQRDKGFGFVRYHTHEQAALAIQMANGRILCGKSMKCSWGTKPTPPGTTSNPLPPPVPPFPMLQTPGLHQGYTAAELLAYQRQLALNQAAAGPLAVQHSLAAQVSGGLLSGGSQATYDGYPSQSSAQQLMYYN</sequence>
<evidence type="ECO:0000313" key="6">
    <source>
        <dbReference type="Proteomes" id="UP000504607"/>
    </source>
</evidence>